<dbReference type="EMBL" id="KP027447">
    <property type="protein sequence ID" value="AJA42240.1"/>
    <property type="molecule type" value="Genomic_DNA"/>
</dbReference>
<name>A0A0D3MWA7_9CAUD</name>
<dbReference type="CDD" id="cd02947">
    <property type="entry name" value="TRX_family"/>
    <property type="match status" value="1"/>
</dbReference>
<reference evidence="1 2" key="1">
    <citation type="journal article" date="2015" name="Appl. Environ. Microbiol.">
        <title>Two Phages, phiIPLA-RODI and phiIPLA-C1C, Lyse Mono- and Dual-Species Staphylococcal Biofilms.</title>
        <authorList>
            <person name="Gutierrez D."/>
            <person name="Vandenheuvel D."/>
            <person name="Martinez B."/>
            <person name="Rodriguez A."/>
            <person name="Lavigne R."/>
            <person name="Garcia P."/>
        </authorList>
    </citation>
    <scope>NUCLEOTIDE SEQUENCE [LARGE SCALE GENOMIC DNA]</scope>
</reference>
<organism evidence="1 2">
    <name type="scientific">Staphylococcus phage vB_SepM_ phiIPLA-C1C</name>
    <dbReference type="NCBI Taxonomy" id="1572704"/>
    <lineage>
        <taxon>Viruses</taxon>
        <taxon>Duplodnaviria</taxon>
        <taxon>Heunggongvirae</taxon>
        <taxon>Uroviricota</taxon>
        <taxon>Caudoviricetes</taxon>
        <taxon>Herelleviridae</taxon>
        <taxon>Twortvirinae</taxon>
        <taxon>Sepunavirus</taxon>
        <taxon>Sepunavirus IPLAC1C</taxon>
    </lineage>
</organism>
<keyword evidence="2" id="KW-1185">Reference proteome</keyword>
<dbReference type="Pfam" id="PF20207">
    <property type="entry name" value="DUF6568"/>
    <property type="match status" value="1"/>
</dbReference>
<accession>A0A0D3MWA7</accession>
<dbReference type="Proteomes" id="UP000032689">
    <property type="component" value="Segment"/>
</dbReference>
<dbReference type="GeneID" id="26640937"/>
<dbReference type="InterPro" id="IPR046698">
    <property type="entry name" value="PedC-like"/>
</dbReference>
<dbReference type="RefSeq" id="YP_009214520.1">
    <property type="nucleotide sequence ID" value="NC_028962.1"/>
</dbReference>
<dbReference type="Gene3D" id="3.40.30.10">
    <property type="entry name" value="Glutaredoxin"/>
    <property type="match status" value="1"/>
</dbReference>
<dbReference type="SUPFAM" id="SSF52833">
    <property type="entry name" value="Thioredoxin-like"/>
    <property type="match status" value="1"/>
</dbReference>
<sequence length="107" mass="12110">MEKLESLVDLNTKISYNDDAIVLISQDGCAKCEILKNILPEFEKTGDITKPIFSLNLDDEDVDRELAIEKFNVMSTPLLLCFKNGELKVTLEGDDVNPMKFKDLENI</sequence>
<evidence type="ECO:0000313" key="1">
    <source>
        <dbReference type="EMBL" id="AJA42240.1"/>
    </source>
</evidence>
<proteinExistence type="predicted"/>
<protein>
    <submittedName>
        <fullName evidence="1">Thioredoxin-like protein</fullName>
    </submittedName>
</protein>
<dbReference type="KEGG" id="vg:26640937"/>
<dbReference type="OrthoDB" id="16684at10239"/>
<dbReference type="InterPro" id="IPR036249">
    <property type="entry name" value="Thioredoxin-like_sf"/>
</dbReference>
<evidence type="ECO:0000313" key="2">
    <source>
        <dbReference type="Proteomes" id="UP000032689"/>
    </source>
</evidence>